<evidence type="ECO:0000259" key="1">
    <source>
        <dbReference type="Pfam" id="PF00535"/>
    </source>
</evidence>
<dbReference type="PANTHER" id="PTHR43685">
    <property type="entry name" value="GLYCOSYLTRANSFERASE"/>
    <property type="match status" value="1"/>
</dbReference>
<dbReference type="SUPFAM" id="SSF53448">
    <property type="entry name" value="Nucleotide-diphospho-sugar transferases"/>
    <property type="match status" value="1"/>
</dbReference>
<keyword evidence="3" id="KW-1185">Reference proteome</keyword>
<dbReference type="Gene3D" id="3.90.550.10">
    <property type="entry name" value="Spore Coat Polysaccharide Biosynthesis Protein SpsA, Chain A"/>
    <property type="match status" value="1"/>
</dbReference>
<dbReference type="HOGENOM" id="CLU_025996_19_6_10"/>
<dbReference type="InterPro" id="IPR050834">
    <property type="entry name" value="Glycosyltransf_2"/>
</dbReference>
<dbReference type="STRING" id="309807.SRU_1001"/>
<dbReference type="KEGG" id="sru:SRU_1001"/>
<name>Q2S3U8_SALRD</name>
<accession>Q2S3U8</accession>
<dbReference type="eggNOG" id="COG1215">
    <property type="taxonomic scope" value="Bacteria"/>
</dbReference>
<dbReference type="InterPro" id="IPR029044">
    <property type="entry name" value="Nucleotide-diphossugar_trans"/>
</dbReference>
<dbReference type="PANTHER" id="PTHR43685:SF2">
    <property type="entry name" value="GLYCOSYLTRANSFERASE 2-LIKE DOMAIN-CONTAINING PROTEIN"/>
    <property type="match status" value="1"/>
</dbReference>
<sequence>MQPFLFSDSSACLHVSPAMKISVIIPVYNDPSGIDATLRSVMEQDHSDYEVIPVDNNSTDRTPAVIREWAHQYPNRIRPASEHDTQSSYAARNAGIEAAQGEILVFIDADMAAPSYWLTDVHEAFSASEADYLGYEVDVYVPEDEAGFWGWYDTVMGLPSRYHYDEKQFVPTSCLAVRRAVFEKVGRFDETAVSGGDKEFGERVHRHPDLTTAFRDDIVVCHPARTTFEAHRAKALRVGRGLARLCDPSTASGDTTSVLIELLLHAVPPDPRRVAEQAHDVPAHQFLRLYIADWILRYLRLYGALTYCRKEAPE</sequence>
<dbReference type="EnsemblBacteria" id="ABC44757">
    <property type="protein sequence ID" value="ABC44757"/>
    <property type="gene ID" value="SRU_1001"/>
</dbReference>
<dbReference type="EMBL" id="CP000159">
    <property type="protein sequence ID" value="ABC44757.1"/>
    <property type="molecule type" value="Genomic_DNA"/>
</dbReference>
<dbReference type="OrthoDB" id="597270at2"/>
<feature type="domain" description="Glycosyltransferase 2-like" evidence="1">
    <location>
        <begin position="22"/>
        <end position="185"/>
    </location>
</feature>
<keyword evidence="2" id="KW-0808">Transferase</keyword>
<dbReference type="GO" id="GO:0016740">
    <property type="term" value="F:transferase activity"/>
    <property type="evidence" value="ECO:0007669"/>
    <property type="project" value="UniProtKB-KW"/>
</dbReference>
<reference evidence="2 3" key="1">
    <citation type="journal article" date="2005" name="Proc. Natl. Acad. Sci. U.S.A.">
        <title>The genome of Salinibacter ruber: convergence and gene exchange among hyperhalophilic bacteria and archaea.</title>
        <authorList>
            <person name="Mongodin E.F."/>
            <person name="Nelson K.E."/>
            <person name="Daugherty S."/>
            <person name="Deboy R.T."/>
            <person name="Wister J."/>
            <person name="Khouri H."/>
            <person name="Weidman J."/>
            <person name="Walsh D.A."/>
            <person name="Papke R.T."/>
            <person name="Sanchez Perez G."/>
            <person name="Sharma A.K."/>
            <person name="Nesbo C.L."/>
            <person name="MacLeod D."/>
            <person name="Bapteste E."/>
            <person name="Doolittle W.F."/>
            <person name="Charlebois R.L."/>
            <person name="Legault B."/>
            <person name="Rodriguez-Valera F."/>
        </authorList>
    </citation>
    <scope>NUCLEOTIDE SEQUENCE [LARGE SCALE GENOMIC DNA]</scope>
    <source>
        <strain evidence="3">DSM 13855 / CECT 5946 / M31</strain>
    </source>
</reference>
<dbReference type="InterPro" id="IPR001173">
    <property type="entry name" value="Glyco_trans_2-like"/>
</dbReference>
<organism evidence="2 3">
    <name type="scientific">Salinibacter ruber (strain DSM 13855 / M31)</name>
    <dbReference type="NCBI Taxonomy" id="309807"/>
    <lineage>
        <taxon>Bacteria</taxon>
        <taxon>Pseudomonadati</taxon>
        <taxon>Rhodothermota</taxon>
        <taxon>Rhodothermia</taxon>
        <taxon>Rhodothermales</taxon>
        <taxon>Salinibacteraceae</taxon>
        <taxon>Salinibacter</taxon>
    </lineage>
</organism>
<dbReference type="AlphaFoldDB" id="Q2S3U8"/>
<evidence type="ECO:0000313" key="3">
    <source>
        <dbReference type="Proteomes" id="UP000008674"/>
    </source>
</evidence>
<gene>
    <name evidence="2" type="primary">rfbQ</name>
    <name evidence="2" type="ordered locus">SRU_1001</name>
</gene>
<dbReference type="Proteomes" id="UP000008674">
    <property type="component" value="Chromosome"/>
</dbReference>
<dbReference type="SMR" id="Q2S3U8"/>
<dbReference type="CAZy" id="GT2">
    <property type="family name" value="Glycosyltransferase Family 2"/>
</dbReference>
<proteinExistence type="predicted"/>
<dbReference type="Pfam" id="PF00535">
    <property type="entry name" value="Glycos_transf_2"/>
    <property type="match status" value="1"/>
</dbReference>
<protein>
    <submittedName>
        <fullName evidence="2">Rhamnosyl transferase</fullName>
    </submittedName>
</protein>
<evidence type="ECO:0000313" key="2">
    <source>
        <dbReference type="EMBL" id="ABC44757.1"/>
    </source>
</evidence>